<dbReference type="EMBL" id="LAZR01006973">
    <property type="protein sequence ID" value="KKM88324.1"/>
    <property type="molecule type" value="Genomic_DNA"/>
</dbReference>
<feature type="coiled-coil region" evidence="1">
    <location>
        <begin position="116"/>
        <end position="160"/>
    </location>
</feature>
<proteinExistence type="predicted"/>
<organism evidence="2">
    <name type="scientific">marine sediment metagenome</name>
    <dbReference type="NCBI Taxonomy" id="412755"/>
    <lineage>
        <taxon>unclassified sequences</taxon>
        <taxon>metagenomes</taxon>
        <taxon>ecological metagenomes</taxon>
    </lineage>
</organism>
<accession>A0A0F9L122</accession>
<comment type="caution">
    <text evidence="2">The sequence shown here is derived from an EMBL/GenBank/DDBJ whole genome shotgun (WGS) entry which is preliminary data.</text>
</comment>
<reference evidence="2" key="1">
    <citation type="journal article" date="2015" name="Nature">
        <title>Complex archaea that bridge the gap between prokaryotes and eukaryotes.</title>
        <authorList>
            <person name="Spang A."/>
            <person name="Saw J.H."/>
            <person name="Jorgensen S.L."/>
            <person name="Zaremba-Niedzwiedzka K."/>
            <person name="Martijn J."/>
            <person name="Lind A.E."/>
            <person name="van Eijk R."/>
            <person name="Schleper C."/>
            <person name="Guy L."/>
            <person name="Ettema T.J."/>
        </authorList>
    </citation>
    <scope>NUCLEOTIDE SEQUENCE</scope>
</reference>
<gene>
    <name evidence="2" type="ORF">LCGC14_1259940</name>
</gene>
<protein>
    <submittedName>
        <fullName evidence="2">Uncharacterized protein</fullName>
    </submittedName>
</protein>
<keyword evidence="1" id="KW-0175">Coiled coil</keyword>
<evidence type="ECO:0000256" key="1">
    <source>
        <dbReference type="SAM" id="Coils"/>
    </source>
</evidence>
<sequence length="268" mass="30143">MPFISKRALSALESAATNHAADALVAEKALAAAMQYTHDLLTRYAHDLTLSKDQVRVLRSEIAELIDNRLRYQERIDHIATLTDARKKSAEKLEVSNDRVRVQRSEIAALEAGTQYQAYADRIAMLEDALERLASTASRRQAEIDELKDQIAELEKLRAHGGCDKRIILLRATAERYERSAASTRVYVQGLRDRIAVLEEQNGKMVHRLGGVAYRSFTRRIKDFEARVERAASLHALPDGTPGPLAEWGWQKVAKSLRDSLRAIMLSP</sequence>
<name>A0A0F9L122_9ZZZZ</name>
<evidence type="ECO:0000313" key="2">
    <source>
        <dbReference type="EMBL" id="KKM88324.1"/>
    </source>
</evidence>
<dbReference type="AlphaFoldDB" id="A0A0F9L122"/>